<name>A0A811N0F7_9POAL</name>
<dbReference type="EMBL" id="CAJGYO010000002">
    <property type="protein sequence ID" value="CAD6213577.1"/>
    <property type="molecule type" value="Genomic_DNA"/>
</dbReference>
<organism evidence="2 3">
    <name type="scientific">Miscanthus lutarioriparius</name>
    <dbReference type="NCBI Taxonomy" id="422564"/>
    <lineage>
        <taxon>Eukaryota</taxon>
        <taxon>Viridiplantae</taxon>
        <taxon>Streptophyta</taxon>
        <taxon>Embryophyta</taxon>
        <taxon>Tracheophyta</taxon>
        <taxon>Spermatophyta</taxon>
        <taxon>Magnoliopsida</taxon>
        <taxon>Liliopsida</taxon>
        <taxon>Poales</taxon>
        <taxon>Poaceae</taxon>
        <taxon>PACMAD clade</taxon>
        <taxon>Panicoideae</taxon>
        <taxon>Andropogonodae</taxon>
        <taxon>Andropogoneae</taxon>
        <taxon>Saccharinae</taxon>
        <taxon>Miscanthus</taxon>
    </lineage>
</organism>
<sequence>MALGGKSSARLLLKTRGERIYALVREIFRSVAFTAGAGSFTGREGEEKRRPRAGTLGSGGGPASPLATRLLESSGYRISHEAAPASSPGCASPLAMHTKKRNRLLHKRLNDIVFVSYNRKMRTRVQLMREKASKKYDPLVIEEFDWDNEWADSLHVPIPGAQGYDDVNDLTCFLQGGWMLHGRWKGKKGTWAQELATNEVCEIDAILLVVTPGLVGERKAILLVVTPTGLAEERDATPLFITPGLDVTFGSSIMFNGSVTSVEASTSSDFVFL</sequence>
<evidence type="ECO:0000256" key="1">
    <source>
        <dbReference type="SAM" id="MobiDB-lite"/>
    </source>
</evidence>
<accession>A0A811N0F7</accession>
<proteinExistence type="predicted"/>
<comment type="caution">
    <text evidence="2">The sequence shown here is derived from an EMBL/GenBank/DDBJ whole genome shotgun (WGS) entry which is preliminary data.</text>
</comment>
<reference evidence="2" key="1">
    <citation type="submission" date="2020-10" db="EMBL/GenBank/DDBJ databases">
        <authorList>
            <person name="Han B."/>
            <person name="Lu T."/>
            <person name="Zhao Q."/>
            <person name="Huang X."/>
            <person name="Zhao Y."/>
        </authorList>
    </citation>
    <scope>NUCLEOTIDE SEQUENCE</scope>
</reference>
<dbReference type="Proteomes" id="UP000604825">
    <property type="component" value="Unassembled WGS sequence"/>
</dbReference>
<feature type="region of interest" description="Disordered" evidence="1">
    <location>
        <begin position="39"/>
        <end position="64"/>
    </location>
</feature>
<evidence type="ECO:0000313" key="3">
    <source>
        <dbReference type="Proteomes" id="UP000604825"/>
    </source>
</evidence>
<evidence type="ECO:0000313" key="2">
    <source>
        <dbReference type="EMBL" id="CAD6213577.1"/>
    </source>
</evidence>
<dbReference type="AlphaFoldDB" id="A0A811N0F7"/>
<dbReference type="OrthoDB" id="1435746at2759"/>
<protein>
    <submittedName>
        <fullName evidence="2">Uncharacterized protein</fullName>
    </submittedName>
</protein>
<keyword evidence="3" id="KW-1185">Reference proteome</keyword>
<gene>
    <name evidence="2" type="ORF">NCGR_LOCUS9095</name>
</gene>